<evidence type="ECO:0000313" key="1">
    <source>
        <dbReference type="EMBL" id="VVD00723.1"/>
    </source>
</evidence>
<accession>A0A5E4QR24</accession>
<dbReference type="Proteomes" id="UP000324832">
    <property type="component" value="Unassembled WGS sequence"/>
</dbReference>
<organism evidence="1 2">
    <name type="scientific">Leptidea sinapis</name>
    <dbReference type="NCBI Taxonomy" id="189913"/>
    <lineage>
        <taxon>Eukaryota</taxon>
        <taxon>Metazoa</taxon>
        <taxon>Ecdysozoa</taxon>
        <taxon>Arthropoda</taxon>
        <taxon>Hexapoda</taxon>
        <taxon>Insecta</taxon>
        <taxon>Pterygota</taxon>
        <taxon>Neoptera</taxon>
        <taxon>Endopterygota</taxon>
        <taxon>Lepidoptera</taxon>
        <taxon>Glossata</taxon>
        <taxon>Ditrysia</taxon>
        <taxon>Papilionoidea</taxon>
        <taxon>Pieridae</taxon>
        <taxon>Dismorphiinae</taxon>
        <taxon>Leptidea</taxon>
    </lineage>
</organism>
<reference evidence="1 2" key="1">
    <citation type="submission" date="2017-07" db="EMBL/GenBank/DDBJ databases">
        <authorList>
            <person name="Talla V."/>
            <person name="Backstrom N."/>
        </authorList>
    </citation>
    <scope>NUCLEOTIDE SEQUENCE [LARGE SCALE GENOMIC DNA]</scope>
</reference>
<proteinExistence type="predicted"/>
<keyword evidence="2" id="KW-1185">Reference proteome</keyword>
<name>A0A5E4QR24_9NEOP</name>
<sequence length="264" mass="28620">MYHTIAELGAMFASDSFKHITKCRPSARKMHRLVNVNYLMQNNDTPNVRIDSVQNFRQAAAVIGPINYKPNIRETLQNLNFNFRANSFSSLIRECCVTEGQTLLIFWACRSTDSRVTSMSASSCSSLQIQAQGSGLSQGSGRDRELRSVAQQTDITSCRYPPGGASPGALNGLLTTWMLLKIQEHQVSWRTWRDSTLHVRVTLDAAGDAAGGGAASLTSRASLASHDSFASLATVVGEAAPRADRATNITDPFMVAAPPVLPES</sequence>
<evidence type="ECO:0000313" key="2">
    <source>
        <dbReference type="Proteomes" id="UP000324832"/>
    </source>
</evidence>
<dbReference type="AlphaFoldDB" id="A0A5E4QR24"/>
<dbReference type="EMBL" id="FZQP02004923">
    <property type="protein sequence ID" value="VVD00723.1"/>
    <property type="molecule type" value="Genomic_DNA"/>
</dbReference>
<gene>
    <name evidence="1" type="ORF">LSINAPIS_LOCUS11301</name>
</gene>
<protein>
    <submittedName>
        <fullName evidence="1">Uncharacterized protein</fullName>
    </submittedName>
</protein>